<comment type="caution">
    <text evidence="2">The sequence shown here is derived from an EMBL/GenBank/DDBJ whole genome shotgun (WGS) entry which is preliminary data.</text>
</comment>
<evidence type="ECO:0000256" key="1">
    <source>
        <dbReference type="SAM" id="MobiDB-lite"/>
    </source>
</evidence>
<dbReference type="Proteomes" id="UP000023152">
    <property type="component" value="Unassembled WGS sequence"/>
</dbReference>
<dbReference type="EMBL" id="ASPP01003461">
    <property type="protein sequence ID" value="ETO33363.1"/>
    <property type="molecule type" value="Genomic_DNA"/>
</dbReference>
<organism evidence="2 3">
    <name type="scientific">Reticulomyxa filosa</name>
    <dbReference type="NCBI Taxonomy" id="46433"/>
    <lineage>
        <taxon>Eukaryota</taxon>
        <taxon>Sar</taxon>
        <taxon>Rhizaria</taxon>
        <taxon>Retaria</taxon>
        <taxon>Foraminifera</taxon>
        <taxon>Monothalamids</taxon>
        <taxon>Reticulomyxidae</taxon>
        <taxon>Reticulomyxa</taxon>
    </lineage>
</organism>
<dbReference type="CDD" id="cd09917">
    <property type="entry name" value="F-box_SF"/>
    <property type="match status" value="1"/>
</dbReference>
<feature type="non-terminal residue" evidence="2">
    <location>
        <position position="269"/>
    </location>
</feature>
<evidence type="ECO:0000313" key="2">
    <source>
        <dbReference type="EMBL" id="ETO33363.1"/>
    </source>
</evidence>
<protein>
    <recommendedName>
        <fullName evidence="4">F-box domain-containing protein</fullName>
    </recommendedName>
</protein>
<evidence type="ECO:0000313" key="3">
    <source>
        <dbReference type="Proteomes" id="UP000023152"/>
    </source>
</evidence>
<keyword evidence="3" id="KW-1185">Reference proteome</keyword>
<name>X6P5I6_RETFI</name>
<reference evidence="2 3" key="1">
    <citation type="journal article" date="2013" name="Curr. Biol.">
        <title>The Genome of the Foraminiferan Reticulomyxa filosa.</title>
        <authorList>
            <person name="Glockner G."/>
            <person name="Hulsmann N."/>
            <person name="Schleicher M."/>
            <person name="Noegel A.A."/>
            <person name="Eichinger L."/>
            <person name="Gallinger C."/>
            <person name="Pawlowski J."/>
            <person name="Sierra R."/>
            <person name="Euteneuer U."/>
            <person name="Pillet L."/>
            <person name="Moustafa A."/>
            <person name="Platzer M."/>
            <person name="Groth M."/>
            <person name="Szafranski K."/>
            <person name="Schliwa M."/>
        </authorList>
    </citation>
    <scope>NUCLEOTIDE SEQUENCE [LARGE SCALE GENOMIC DNA]</scope>
</reference>
<gene>
    <name evidence="2" type="ORF">RFI_03746</name>
</gene>
<feature type="region of interest" description="Disordered" evidence="1">
    <location>
        <begin position="187"/>
        <end position="212"/>
    </location>
</feature>
<dbReference type="AlphaFoldDB" id="X6P5I6"/>
<proteinExistence type="predicted"/>
<evidence type="ECO:0008006" key="4">
    <source>
        <dbReference type="Google" id="ProtNLM"/>
    </source>
</evidence>
<feature type="compositionally biased region" description="Basic residues" evidence="1">
    <location>
        <begin position="195"/>
        <end position="205"/>
    </location>
</feature>
<sequence length="269" mass="31875">MYLLQNQTMLSAKKFNTYIVVWSVFRQEQIFLQRGKKRKKDLAFRTHSLMLPSFSHQRQTLSDLIIQAQNVQDVVKLFYYIPFEGLKTHLSQTLSYASDDVIHKAYLEVHNIEHILREEVLAHICSYIPMLERYVLARVSSTFHRLIYRGVPAEDVTNCQVWTCFDNSIRCTSDEHIEILNKEMGQSNIKDKSKSKSKSKINKCSKKNETKNKNKPHHIYYQLMIQPMLFLYPKEYEIYLKINPNHHDTLLYFLTRLSKCMVNLKFGSQ</sequence>
<accession>X6P5I6</accession>